<gene>
    <name evidence="7" type="ORF">ACFO0B_27610</name>
</gene>
<dbReference type="RefSeq" id="WP_378615934.1">
    <property type="nucleotide sequence ID" value="NZ_JBHSAX010000023.1"/>
</dbReference>
<dbReference type="PROSITE" id="PS51194">
    <property type="entry name" value="HELICASE_CTER"/>
    <property type="match status" value="1"/>
</dbReference>
<proteinExistence type="predicted"/>
<evidence type="ECO:0000313" key="7">
    <source>
        <dbReference type="EMBL" id="MFC3965773.1"/>
    </source>
</evidence>
<organism evidence="7 8">
    <name type="scientific">Nocardia jiangsuensis</name>
    <dbReference type="NCBI Taxonomy" id="1691563"/>
    <lineage>
        <taxon>Bacteria</taxon>
        <taxon>Bacillati</taxon>
        <taxon>Actinomycetota</taxon>
        <taxon>Actinomycetes</taxon>
        <taxon>Mycobacteriales</taxon>
        <taxon>Nocardiaceae</taxon>
        <taxon>Nocardia</taxon>
    </lineage>
</organism>
<name>A0ABV8E027_9NOCA</name>
<evidence type="ECO:0000313" key="8">
    <source>
        <dbReference type="Proteomes" id="UP001595696"/>
    </source>
</evidence>
<feature type="region of interest" description="Disordered" evidence="5">
    <location>
        <begin position="49"/>
        <end position="78"/>
    </location>
</feature>
<comment type="caution">
    <text evidence="7">The sequence shown here is derived from an EMBL/GenBank/DDBJ whole genome shotgun (WGS) entry which is preliminary data.</text>
</comment>
<dbReference type="InterPro" id="IPR050615">
    <property type="entry name" value="ATP-dep_DNA_Helicase"/>
</dbReference>
<keyword evidence="2 7" id="KW-0378">Hydrolase</keyword>
<feature type="region of interest" description="Disordered" evidence="5">
    <location>
        <begin position="509"/>
        <end position="569"/>
    </location>
</feature>
<dbReference type="Pfam" id="PF04851">
    <property type="entry name" value="ResIII"/>
    <property type="match status" value="1"/>
</dbReference>
<dbReference type="EC" id="3.6.4.-" evidence="7"/>
<reference evidence="8" key="1">
    <citation type="journal article" date="2019" name="Int. J. Syst. Evol. Microbiol.">
        <title>The Global Catalogue of Microorganisms (GCM) 10K type strain sequencing project: providing services to taxonomists for standard genome sequencing and annotation.</title>
        <authorList>
            <consortium name="The Broad Institute Genomics Platform"/>
            <consortium name="The Broad Institute Genome Sequencing Center for Infectious Disease"/>
            <person name="Wu L."/>
            <person name="Ma J."/>
        </authorList>
    </citation>
    <scope>NUCLEOTIDE SEQUENCE [LARGE SCALE GENOMIC DNA]</scope>
    <source>
        <strain evidence="8">CGMCC 4.7330</strain>
    </source>
</reference>
<feature type="compositionally biased region" description="Low complexity" evidence="5">
    <location>
        <begin position="513"/>
        <end position="529"/>
    </location>
</feature>
<keyword evidence="4" id="KW-0067">ATP-binding</keyword>
<feature type="domain" description="Helicase C-terminal" evidence="6">
    <location>
        <begin position="351"/>
        <end position="505"/>
    </location>
</feature>
<keyword evidence="1" id="KW-0547">Nucleotide-binding</keyword>
<sequence length="696" mass="73852">MSARALTEAIDDPAVTRTAVNSLLHAHQDIFGKSDDTPPIWSLHGVGAPRGNAGRPVGSAASAPTGSRKVAAPGRTGPSRLRLRTWQEQTLAGWRNRGYRGIVEAVDGAGKTVLGIAAAAEAVEAGHQVAILVPDADQQRRWLEALRNTLRDHSIGGSGGAAGRLPATGDITIVTAYAAIRDRLIDKHTQHRPTVLIVDDVHGYTAGAYAKALLPVFQWRLALTCGAERGDDLIRTVVQPYFGDIIPGCDYQHAVHNGLLPRISLVQVPVRLTESEDRILRAAEDRAERSLDTLVGTYGAPDAPTATEEFARTQVDTRGPAAVFAKRYLEAIGKRAEVLGGCQEKLAALRGLPPALTGTQTIFFTDRTATATRLVQALDRADFRIARVGEDISAVARDDIARRLRERGMHAVVEHRGLDPVLTVPYVGMGVFVTPDLTERQLAHRLGRVIRPGAARAPVVLLVYVENSAEDPRRAGAHIRKLRQIAAEEVTIGAAELPGLLTRLLPAADAADPESTAPAPASRTAAPGPKAEPGRPTPRSMPAIRHTDRPKPEPVPPAPDPSPIEPEADPVTTELADQLHAQGGIATADELGDLIGLTDPRAMATAVSAAAAAGILDFRPIEDEAEELVLLATAAGGTAAQRGAALDLVTEWAVRADDPIAEFPRLVRALAPLRVPHHRLIGVAAFLRGTTPAGLL</sequence>
<dbReference type="EMBL" id="JBHSAX010000023">
    <property type="protein sequence ID" value="MFC3965773.1"/>
    <property type="molecule type" value="Genomic_DNA"/>
</dbReference>
<dbReference type="InterPro" id="IPR027417">
    <property type="entry name" value="P-loop_NTPase"/>
</dbReference>
<dbReference type="InterPro" id="IPR006935">
    <property type="entry name" value="Helicase/UvrB_N"/>
</dbReference>
<dbReference type="PANTHER" id="PTHR11274">
    <property type="entry name" value="RAD25/XP-B DNA REPAIR HELICASE"/>
    <property type="match status" value="1"/>
</dbReference>
<evidence type="ECO:0000256" key="3">
    <source>
        <dbReference type="ARBA" id="ARBA00022806"/>
    </source>
</evidence>
<keyword evidence="3 7" id="KW-0347">Helicase</keyword>
<evidence type="ECO:0000256" key="5">
    <source>
        <dbReference type="SAM" id="MobiDB-lite"/>
    </source>
</evidence>
<evidence type="ECO:0000256" key="2">
    <source>
        <dbReference type="ARBA" id="ARBA00022801"/>
    </source>
</evidence>
<dbReference type="GO" id="GO:0004386">
    <property type="term" value="F:helicase activity"/>
    <property type="evidence" value="ECO:0007669"/>
    <property type="project" value="UniProtKB-KW"/>
</dbReference>
<accession>A0ABV8E027</accession>
<dbReference type="Pfam" id="PF00271">
    <property type="entry name" value="Helicase_C"/>
    <property type="match status" value="1"/>
</dbReference>
<dbReference type="GO" id="GO:0016787">
    <property type="term" value="F:hydrolase activity"/>
    <property type="evidence" value="ECO:0007669"/>
    <property type="project" value="UniProtKB-KW"/>
</dbReference>
<keyword evidence="8" id="KW-1185">Reference proteome</keyword>
<dbReference type="InterPro" id="IPR001650">
    <property type="entry name" value="Helicase_C-like"/>
</dbReference>
<evidence type="ECO:0000259" key="6">
    <source>
        <dbReference type="PROSITE" id="PS51194"/>
    </source>
</evidence>
<protein>
    <submittedName>
        <fullName evidence="7">DEAD/DEAH box helicase</fullName>
        <ecNumber evidence="7">3.6.4.-</ecNumber>
    </submittedName>
</protein>
<evidence type="ECO:0000256" key="1">
    <source>
        <dbReference type="ARBA" id="ARBA00022741"/>
    </source>
</evidence>
<dbReference type="Gene3D" id="3.40.50.300">
    <property type="entry name" value="P-loop containing nucleotide triphosphate hydrolases"/>
    <property type="match status" value="2"/>
</dbReference>
<dbReference type="PANTHER" id="PTHR11274:SF0">
    <property type="entry name" value="GENERAL TRANSCRIPTION AND DNA REPAIR FACTOR IIH HELICASE SUBUNIT XPB"/>
    <property type="match status" value="1"/>
</dbReference>
<evidence type="ECO:0000256" key="4">
    <source>
        <dbReference type="ARBA" id="ARBA00022840"/>
    </source>
</evidence>
<dbReference type="Proteomes" id="UP001595696">
    <property type="component" value="Unassembled WGS sequence"/>
</dbReference>
<feature type="compositionally biased region" description="Pro residues" evidence="5">
    <location>
        <begin position="553"/>
        <end position="564"/>
    </location>
</feature>
<dbReference type="SUPFAM" id="SSF52540">
    <property type="entry name" value="P-loop containing nucleoside triphosphate hydrolases"/>
    <property type="match status" value="1"/>
</dbReference>